<dbReference type="Gene3D" id="3.40.50.280">
    <property type="entry name" value="Cobalamin-binding domain"/>
    <property type="match status" value="1"/>
</dbReference>
<dbReference type="InterPro" id="IPR023404">
    <property type="entry name" value="rSAM_horseshoe"/>
</dbReference>
<protein>
    <submittedName>
        <fullName evidence="8">Uncharacterized protein</fullName>
    </submittedName>
</protein>
<gene>
    <name evidence="8" type="ORF">SPIROBIBN47_50028</name>
</gene>
<evidence type="ECO:0000259" key="6">
    <source>
        <dbReference type="PROSITE" id="PS51332"/>
    </source>
</evidence>
<comment type="cofactor">
    <cofactor evidence="1">
        <name>[4Fe-4S] cluster</name>
        <dbReference type="ChEBI" id="CHEBI:49883"/>
    </cofactor>
</comment>
<dbReference type="SFLD" id="SFLDS00029">
    <property type="entry name" value="Radical_SAM"/>
    <property type="match status" value="1"/>
</dbReference>
<organism evidence="8">
    <name type="scientific">uncultured spirochete</name>
    <dbReference type="NCBI Taxonomy" id="156406"/>
    <lineage>
        <taxon>Bacteria</taxon>
        <taxon>Pseudomonadati</taxon>
        <taxon>Spirochaetota</taxon>
        <taxon>Spirochaetia</taxon>
        <taxon>Spirochaetales</taxon>
        <taxon>environmental samples</taxon>
    </lineage>
</organism>
<dbReference type="InterPro" id="IPR051198">
    <property type="entry name" value="BchE-like"/>
</dbReference>
<dbReference type="PROSITE" id="PS51332">
    <property type="entry name" value="B12_BINDING"/>
    <property type="match status" value="1"/>
</dbReference>
<evidence type="ECO:0000256" key="5">
    <source>
        <dbReference type="ARBA" id="ARBA00023014"/>
    </source>
</evidence>
<dbReference type="SUPFAM" id="SSF102114">
    <property type="entry name" value="Radical SAM enzymes"/>
    <property type="match status" value="1"/>
</dbReference>
<evidence type="ECO:0000256" key="1">
    <source>
        <dbReference type="ARBA" id="ARBA00001966"/>
    </source>
</evidence>
<evidence type="ECO:0000313" key="8">
    <source>
        <dbReference type="EMBL" id="SLM15496.1"/>
    </source>
</evidence>
<keyword evidence="3" id="KW-0479">Metal-binding</keyword>
<sequence length="604" mass="68148">MKLLFVQLPSQMPDWSSAPANVPLAAGYLAAYAESKGILARREWSILEPEIANYGSDSSIVASIAAREPDIVSFTLYSWNLERSLFIAERLASLLPHARLVAGGPEVVEHMPVTVRTPFHSLVFGEGEEAFVDLLRDVQQHRPLAPSYSANALADLEKVPNPYLAGTLRFDPSTQVHLETMRGCSAKCAYCYYGKNYNTLRRFPHKHVLDVIRAASEAGVPEIYIMDPNFQTGPDFAGRLRDIAYANHARTAIHTELRLEGITEEIAGLLKEAGIASVEAGLQSTNPKALEAVHRTFDRKAFERGAELLQKQKILVKTGLILGLPFDGYEQVIETFDFLGMQGLGQEAELYPLSLLPGTEIRERADEYGMSAMEIPPYLVTSTHWISYDDMVDAIAAFEESFDVEWAMPPAPHFQLFKEGFVSFIDTRRPENIDWMRLNPEKLSNSMTLLVDSDDPEILVRIVRAARDLRKDNPFTLYQVVLTSETRIPSEKLVERVREAFLHPEHYYELANSFSPDPQTSYQTRMFFATKNFALAYRALEEAQDMETMVVLNAKGGYNAERLAELLPYVVFDKQTLPFDRLYELISIYADFPHMLIEAPEGLF</sequence>
<dbReference type="SFLD" id="SFLDG01082">
    <property type="entry name" value="B12-binding_domain_containing"/>
    <property type="match status" value="1"/>
</dbReference>
<proteinExistence type="predicted"/>
<dbReference type="InterPro" id="IPR006158">
    <property type="entry name" value="Cobalamin-bd"/>
</dbReference>
<keyword evidence="5" id="KW-0411">Iron-sulfur</keyword>
<dbReference type="GO" id="GO:0046872">
    <property type="term" value="F:metal ion binding"/>
    <property type="evidence" value="ECO:0007669"/>
    <property type="project" value="UniProtKB-KW"/>
</dbReference>
<feature type="domain" description="Radical SAM core" evidence="7">
    <location>
        <begin position="170"/>
        <end position="387"/>
    </location>
</feature>
<accession>A0A3P3XLG8</accession>
<dbReference type="SFLD" id="SFLDG01123">
    <property type="entry name" value="methyltransferase_(Class_B)"/>
    <property type="match status" value="1"/>
</dbReference>
<keyword evidence="4" id="KW-0408">Iron</keyword>
<keyword evidence="2" id="KW-0949">S-adenosyl-L-methionine</keyword>
<dbReference type="Gene3D" id="3.80.30.20">
    <property type="entry name" value="tm_1862 like domain"/>
    <property type="match status" value="1"/>
</dbReference>
<dbReference type="Pfam" id="PF02310">
    <property type="entry name" value="B12-binding"/>
    <property type="match status" value="1"/>
</dbReference>
<dbReference type="InterPro" id="IPR006638">
    <property type="entry name" value="Elp3/MiaA/NifB-like_rSAM"/>
</dbReference>
<dbReference type="InterPro" id="IPR034466">
    <property type="entry name" value="Methyltransferase_Class_B"/>
</dbReference>
<reference evidence="8" key="1">
    <citation type="submission" date="2017-02" db="EMBL/GenBank/DDBJ databases">
        <authorList>
            <person name="Regsiter A."/>
            <person name="William W."/>
        </authorList>
    </citation>
    <scope>NUCLEOTIDE SEQUENCE</scope>
    <source>
        <strain evidence="8">Bib</strain>
    </source>
</reference>
<evidence type="ECO:0000259" key="7">
    <source>
        <dbReference type="PROSITE" id="PS51918"/>
    </source>
</evidence>
<dbReference type="GO" id="GO:0031419">
    <property type="term" value="F:cobalamin binding"/>
    <property type="evidence" value="ECO:0007669"/>
    <property type="project" value="InterPro"/>
</dbReference>
<dbReference type="SMART" id="SM00729">
    <property type="entry name" value="Elp3"/>
    <property type="match status" value="1"/>
</dbReference>
<evidence type="ECO:0000256" key="4">
    <source>
        <dbReference type="ARBA" id="ARBA00023004"/>
    </source>
</evidence>
<dbReference type="PROSITE" id="PS51918">
    <property type="entry name" value="RADICAL_SAM"/>
    <property type="match status" value="1"/>
</dbReference>
<dbReference type="EMBL" id="FWDM01000037">
    <property type="protein sequence ID" value="SLM15496.1"/>
    <property type="molecule type" value="Genomic_DNA"/>
</dbReference>
<dbReference type="Pfam" id="PF04055">
    <property type="entry name" value="Radical_SAM"/>
    <property type="match status" value="1"/>
</dbReference>
<evidence type="ECO:0000256" key="3">
    <source>
        <dbReference type="ARBA" id="ARBA00022723"/>
    </source>
</evidence>
<dbReference type="GO" id="GO:0003824">
    <property type="term" value="F:catalytic activity"/>
    <property type="evidence" value="ECO:0007669"/>
    <property type="project" value="InterPro"/>
</dbReference>
<evidence type="ECO:0000256" key="2">
    <source>
        <dbReference type="ARBA" id="ARBA00022691"/>
    </source>
</evidence>
<dbReference type="InterPro" id="IPR058240">
    <property type="entry name" value="rSAM_sf"/>
</dbReference>
<dbReference type="CDD" id="cd01335">
    <property type="entry name" value="Radical_SAM"/>
    <property type="match status" value="1"/>
</dbReference>
<dbReference type="InterPro" id="IPR007197">
    <property type="entry name" value="rSAM"/>
</dbReference>
<dbReference type="PANTHER" id="PTHR43409">
    <property type="entry name" value="ANAEROBIC MAGNESIUM-PROTOPORPHYRIN IX MONOMETHYL ESTER CYCLASE-RELATED"/>
    <property type="match status" value="1"/>
</dbReference>
<dbReference type="GO" id="GO:0051539">
    <property type="term" value="F:4 iron, 4 sulfur cluster binding"/>
    <property type="evidence" value="ECO:0007669"/>
    <property type="project" value="UniProtKB-KW"/>
</dbReference>
<dbReference type="GO" id="GO:0005829">
    <property type="term" value="C:cytosol"/>
    <property type="evidence" value="ECO:0007669"/>
    <property type="project" value="TreeGrafter"/>
</dbReference>
<dbReference type="AlphaFoldDB" id="A0A3P3XLG8"/>
<name>A0A3P3XLG8_9SPIR</name>
<feature type="domain" description="B12-binding" evidence="6">
    <location>
        <begin position="1"/>
        <end position="145"/>
    </location>
</feature>
<dbReference type="PANTHER" id="PTHR43409:SF16">
    <property type="entry name" value="SLR0320 PROTEIN"/>
    <property type="match status" value="1"/>
</dbReference>